<gene>
    <name evidence="1" type="ORF">FA13DRAFT_1467730</name>
</gene>
<name>A0A4Y7SLT7_COPMI</name>
<comment type="caution">
    <text evidence="1">The sequence shown here is derived from an EMBL/GenBank/DDBJ whole genome shotgun (WGS) entry which is preliminary data.</text>
</comment>
<evidence type="ECO:0000313" key="2">
    <source>
        <dbReference type="Proteomes" id="UP000298030"/>
    </source>
</evidence>
<evidence type="ECO:0000313" key="1">
    <source>
        <dbReference type="EMBL" id="TEB22722.1"/>
    </source>
</evidence>
<protein>
    <submittedName>
        <fullName evidence="1">Uncharacterized protein</fullName>
    </submittedName>
</protein>
<accession>A0A4Y7SLT7</accession>
<organism evidence="1 2">
    <name type="scientific">Coprinellus micaceus</name>
    <name type="common">Glistening ink-cap mushroom</name>
    <name type="synonym">Coprinus micaceus</name>
    <dbReference type="NCBI Taxonomy" id="71717"/>
    <lineage>
        <taxon>Eukaryota</taxon>
        <taxon>Fungi</taxon>
        <taxon>Dikarya</taxon>
        <taxon>Basidiomycota</taxon>
        <taxon>Agaricomycotina</taxon>
        <taxon>Agaricomycetes</taxon>
        <taxon>Agaricomycetidae</taxon>
        <taxon>Agaricales</taxon>
        <taxon>Agaricineae</taxon>
        <taxon>Psathyrellaceae</taxon>
        <taxon>Coprinellus</taxon>
    </lineage>
</organism>
<reference evidence="1 2" key="1">
    <citation type="journal article" date="2019" name="Nat. Ecol. Evol.">
        <title>Megaphylogeny resolves global patterns of mushroom evolution.</title>
        <authorList>
            <person name="Varga T."/>
            <person name="Krizsan K."/>
            <person name="Foldi C."/>
            <person name="Dima B."/>
            <person name="Sanchez-Garcia M."/>
            <person name="Sanchez-Ramirez S."/>
            <person name="Szollosi G.J."/>
            <person name="Szarkandi J.G."/>
            <person name="Papp V."/>
            <person name="Albert L."/>
            <person name="Andreopoulos W."/>
            <person name="Angelini C."/>
            <person name="Antonin V."/>
            <person name="Barry K.W."/>
            <person name="Bougher N.L."/>
            <person name="Buchanan P."/>
            <person name="Buyck B."/>
            <person name="Bense V."/>
            <person name="Catcheside P."/>
            <person name="Chovatia M."/>
            <person name="Cooper J."/>
            <person name="Damon W."/>
            <person name="Desjardin D."/>
            <person name="Finy P."/>
            <person name="Geml J."/>
            <person name="Haridas S."/>
            <person name="Hughes K."/>
            <person name="Justo A."/>
            <person name="Karasinski D."/>
            <person name="Kautmanova I."/>
            <person name="Kiss B."/>
            <person name="Kocsube S."/>
            <person name="Kotiranta H."/>
            <person name="LaButti K.M."/>
            <person name="Lechner B.E."/>
            <person name="Liimatainen K."/>
            <person name="Lipzen A."/>
            <person name="Lukacs Z."/>
            <person name="Mihaltcheva S."/>
            <person name="Morgado L.N."/>
            <person name="Niskanen T."/>
            <person name="Noordeloos M.E."/>
            <person name="Ohm R.A."/>
            <person name="Ortiz-Santana B."/>
            <person name="Ovrebo C."/>
            <person name="Racz N."/>
            <person name="Riley R."/>
            <person name="Savchenko A."/>
            <person name="Shiryaev A."/>
            <person name="Soop K."/>
            <person name="Spirin V."/>
            <person name="Szebenyi C."/>
            <person name="Tomsovsky M."/>
            <person name="Tulloss R.E."/>
            <person name="Uehling J."/>
            <person name="Grigoriev I.V."/>
            <person name="Vagvolgyi C."/>
            <person name="Papp T."/>
            <person name="Martin F.M."/>
            <person name="Miettinen O."/>
            <person name="Hibbett D.S."/>
            <person name="Nagy L.G."/>
        </authorList>
    </citation>
    <scope>NUCLEOTIDE SEQUENCE [LARGE SCALE GENOMIC DNA]</scope>
    <source>
        <strain evidence="1 2">FP101781</strain>
    </source>
</reference>
<proteinExistence type="predicted"/>
<dbReference type="EMBL" id="QPFP01000086">
    <property type="protein sequence ID" value="TEB22722.1"/>
    <property type="molecule type" value="Genomic_DNA"/>
</dbReference>
<sequence length="237" mass="26910">MDACGPLWTHSCFCPTTNGSMFQTIPFDLRRSAPRNNKFSTCFRLYDPSSYPHIRSTFVALSRSGCLLGPSGSCCKLHLRLKNREKQALGMFPSYHPTALCRDVVVYDEGRLHRVLADHSFRLKSSWGLRLQWQPMQLGTCATGLRSAHCILLGDYSSFVSTWRLPYCHLRSSISAYLWERLDPYHETLMHAHGAAPIFAGLDHEVCDPDPTWDGRFRCFGGRSKLPHVEWAANASR</sequence>
<keyword evidence="2" id="KW-1185">Reference proteome</keyword>
<dbReference type="AlphaFoldDB" id="A0A4Y7SLT7"/>
<dbReference type="Proteomes" id="UP000298030">
    <property type="component" value="Unassembled WGS sequence"/>
</dbReference>